<reference evidence="3" key="1">
    <citation type="journal article" date="2019" name="Int. J. Syst. Evol. Microbiol.">
        <title>The Global Catalogue of Microorganisms (GCM) 10K type strain sequencing project: providing services to taxonomists for standard genome sequencing and annotation.</title>
        <authorList>
            <consortium name="The Broad Institute Genomics Platform"/>
            <consortium name="The Broad Institute Genome Sequencing Center for Infectious Disease"/>
            <person name="Wu L."/>
            <person name="Ma J."/>
        </authorList>
    </citation>
    <scope>NUCLEOTIDE SEQUENCE [LARGE SCALE GENOMIC DNA]</scope>
    <source>
        <strain evidence="3">CGMCC 1.15420</strain>
    </source>
</reference>
<feature type="transmembrane region" description="Helical" evidence="1">
    <location>
        <begin position="70"/>
        <end position="94"/>
    </location>
</feature>
<protein>
    <recommendedName>
        <fullName evidence="4">DUF2871 domain-containing protein</fullName>
    </recommendedName>
</protein>
<comment type="caution">
    <text evidence="2">The sequence shown here is derived from an EMBL/GenBank/DDBJ whole genome shotgun (WGS) entry which is preliminary data.</text>
</comment>
<evidence type="ECO:0000313" key="2">
    <source>
        <dbReference type="EMBL" id="GGG13375.1"/>
    </source>
</evidence>
<dbReference type="Proteomes" id="UP000608420">
    <property type="component" value="Unassembled WGS sequence"/>
</dbReference>
<feature type="transmembrane region" description="Helical" evidence="1">
    <location>
        <begin position="106"/>
        <end position="126"/>
    </location>
</feature>
<organism evidence="2 3">
    <name type="scientific">Paenibacillus aceti</name>
    <dbReference type="NCBI Taxonomy" id="1820010"/>
    <lineage>
        <taxon>Bacteria</taxon>
        <taxon>Bacillati</taxon>
        <taxon>Bacillota</taxon>
        <taxon>Bacilli</taxon>
        <taxon>Bacillales</taxon>
        <taxon>Paenibacillaceae</taxon>
        <taxon>Paenibacillus</taxon>
    </lineage>
</organism>
<keyword evidence="1" id="KW-0472">Membrane</keyword>
<dbReference type="InterPro" id="IPR021299">
    <property type="entry name" value="DUF2871"/>
</dbReference>
<proteinExistence type="predicted"/>
<gene>
    <name evidence="2" type="ORF">GCM10010913_38930</name>
</gene>
<accession>A0ABQ1W532</accession>
<evidence type="ECO:0000256" key="1">
    <source>
        <dbReference type="SAM" id="Phobius"/>
    </source>
</evidence>
<dbReference type="RefSeq" id="WP_120462866.1">
    <property type="nucleotide sequence ID" value="NZ_BMIW01000036.1"/>
</dbReference>
<evidence type="ECO:0000313" key="3">
    <source>
        <dbReference type="Proteomes" id="UP000608420"/>
    </source>
</evidence>
<name>A0ABQ1W532_9BACL</name>
<dbReference type="EMBL" id="BMIW01000036">
    <property type="protein sequence ID" value="GGG13375.1"/>
    <property type="molecule type" value="Genomic_DNA"/>
</dbReference>
<keyword evidence="1" id="KW-0812">Transmembrane</keyword>
<keyword evidence="1" id="KW-1133">Transmembrane helix</keyword>
<evidence type="ECO:0008006" key="4">
    <source>
        <dbReference type="Google" id="ProtNLM"/>
    </source>
</evidence>
<dbReference type="Pfam" id="PF11070">
    <property type="entry name" value="DUF2871"/>
    <property type="match status" value="1"/>
</dbReference>
<feature type="transmembrane region" description="Helical" evidence="1">
    <location>
        <begin position="38"/>
        <end position="58"/>
    </location>
</feature>
<sequence length="133" mass="14890">MKKSYIAAFIYLLIGLGFGVFSREFTKIQGFDGYTVLNVLHTHVLILGFMFFLISLILSKLFSVHQVKSYNAWFIVYNIGLVLTIGSMTVRGILQVNGNDLNGLSHMAGMAHGIIGLALIWFMVLLNKAFKQQ</sequence>
<keyword evidence="3" id="KW-1185">Reference proteome</keyword>